<feature type="region of interest" description="Disordered" evidence="1">
    <location>
        <begin position="558"/>
        <end position="586"/>
    </location>
</feature>
<feature type="compositionally biased region" description="Polar residues" evidence="1">
    <location>
        <begin position="930"/>
        <end position="944"/>
    </location>
</feature>
<gene>
    <name evidence="2" type="ORF">BN1205_033735</name>
</gene>
<feature type="compositionally biased region" description="Polar residues" evidence="1">
    <location>
        <begin position="35"/>
        <end position="45"/>
    </location>
</feature>
<reference evidence="2" key="1">
    <citation type="journal article" date="2015" name="PLoS ONE">
        <title>Comprehensive Evaluation of Toxoplasma gondii VEG and Neospora caninum LIV Genomes with Tachyzoite Stage Transcriptome and Proteome Defines Novel Transcript Features.</title>
        <authorList>
            <person name="Ramaprasad A."/>
            <person name="Mourier T."/>
            <person name="Naeem R."/>
            <person name="Malas T.B."/>
            <person name="Moussa E."/>
            <person name="Panigrahi A."/>
            <person name="Vermont S.J."/>
            <person name="Otto T.D."/>
            <person name="Wastling J."/>
            <person name="Pain A."/>
        </authorList>
    </citation>
    <scope>NUCLEOTIDE SEQUENCE</scope>
    <source>
        <strain evidence="2">VEG</strain>
    </source>
</reference>
<feature type="region of interest" description="Disordered" evidence="1">
    <location>
        <begin position="506"/>
        <end position="534"/>
    </location>
</feature>
<feature type="compositionally biased region" description="Polar residues" evidence="1">
    <location>
        <begin position="125"/>
        <end position="138"/>
    </location>
</feature>
<evidence type="ECO:0000256" key="1">
    <source>
        <dbReference type="SAM" id="MobiDB-lite"/>
    </source>
</evidence>
<feature type="region of interest" description="Disordered" evidence="1">
    <location>
        <begin position="922"/>
        <end position="999"/>
    </location>
</feature>
<feature type="compositionally biased region" description="Polar residues" evidence="1">
    <location>
        <begin position="958"/>
        <end position="975"/>
    </location>
</feature>
<organism evidence="2">
    <name type="scientific">Toxoplasma gondii (strain ATCC 50861 / VEG)</name>
    <dbReference type="NCBI Taxonomy" id="432359"/>
    <lineage>
        <taxon>Eukaryota</taxon>
        <taxon>Sar</taxon>
        <taxon>Alveolata</taxon>
        <taxon>Apicomplexa</taxon>
        <taxon>Conoidasida</taxon>
        <taxon>Coccidia</taxon>
        <taxon>Eucoccidiorida</taxon>
        <taxon>Eimeriorina</taxon>
        <taxon>Sarcocystidae</taxon>
        <taxon>Toxoplasma</taxon>
    </lineage>
</organism>
<sequence length="1020" mass="108622">MNNEAIDGSSRGTDETLSKERGRTASGNKMAASSVCMQPTSTDNLGTRPASCLVADGRYPQRKPKTRFGGESVSTEETGRDASGKQADLWVSTASDMARPFQRCTAQTQDTRACKSITPVPSCPFWSSSAFTSYSPRLQATRDPPPLSDQPVRGSAPNSCDPDTRGESGSGKTHPLIPRGCADNQEQDASARAVPDVATSPGGEFSTGAGVEEARRSRQSPATRGVRPDGAGRKPHPFHISSKNGPSRGSDEFQVSVLTDTESSWEDVEEEARKETARRTPVHEGKAALLRTPTFRYAAVPKEARNVGLQSLLTSKEMSSGSGLSETMMCSAAIPGAGDVVKGQAMSGKWNGVGALLLRGPRSSGSTPATDHFFMSRFTVVSDFLGFGPSRQVLHRPALAGASLPPSSSPFWTDSGVASPTSSVPPQISFCLTPMPSSEGATEKKTAPVGTPKSKDAASVPSAASLLSHLSRACSVAASSASRLVVSGPLGVQSEWRKTDQNIISENPTGAVSSLNCSPRASDQGGDDDRVGPPIPASGMIALQQELLFLSASASGKQRLSSRRTRPRARRRAAVRDQSAETHSSFGRRRADSWNCSYVDSEANRRSGVSCGTVSAGHSSATGEAPSRESFIHIRPCTTMNISSCSPGDKGKRYSELASSITWRNAQRRRPLSDAGMDTSSLDSLDTASSSSRGTSNSGDSDASAETHRQRMPFPPFWPSQVEEDKERSVSCQVTIEGRSVDNTRVENEIGRPVVSWCSARANNREVYGHRTDGIQSTGLEARILDSTGVRVLPTMPSCGCGEILTSPTLNGCKAPPATGLQEENYGVPAFGGGSGRAAVCRQIRSSDGETTAIWLHRKKCLNTRINERVRAASDGKLPSGTVFSLAASRPLEEPESHCNQLESDGVKERCVHISRELNPQGTVYGDDTAMNNSARLGDQNESSAHLAGHRPPKDIKGSSNSGPSTSFFLPTQPLSKFPASCGEQQSRGNGPERKDFSKVQKPTAVQMWFCSDHFIYDFF</sequence>
<dbReference type="EMBL" id="LN714494">
    <property type="protein sequence ID" value="CEL72906.1"/>
    <property type="molecule type" value="Genomic_DNA"/>
</dbReference>
<feature type="region of interest" description="Disordered" evidence="1">
    <location>
        <begin position="1"/>
        <end position="280"/>
    </location>
</feature>
<feature type="compositionally biased region" description="Basic and acidic residues" evidence="1">
    <location>
        <begin position="271"/>
        <end position="280"/>
    </location>
</feature>
<feature type="compositionally biased region" description="Polar residues" evidence="1">
    <location>
        <begin position="506"/>
        <end position="521"/>
    </location>
</feature>
<protein>
    <submittedName>
        <fullName evidence="2">Uncharacterized protein</fullName>
    </submittedName>
</protein>
<name>A0A0F7UWT5_TOXGV</name>
<proteinExistence type="predicted"/>
<feature type="region of interest" description="Disordered" evidence="1">
    <location>
        <begin position="428"/>
        <end position="457"/>
    </location>
</feature>
<feature type="region of interest" description="Disordered" evidence="1">
    <location>
        <begin position="668"/>
        <end position="726"/>
    </location>
</feature>
<accession>A0A0F7UWT5</accession>
<feature type="compositionally biased region" description="Basic and acidic residues" evidence="1">
    <location>
        <begin position="12"/>
        <end position="23"/>
    </location>
</feature>
<evidence type="ECO:0000313" key="2">
    <source>
        <dbReference type="EMBL" id="CEL72906.1"/>
    </source>
</evidence>
<dbReference type="AlphaFoldDB" id="A0A0F7UWT5"/>
<feature type="region of interest" description="Disordered" evidence="1">
    <location>
        <begin position="607"/>
        <end position="630"/>
    </location>
</feature>
<feature type="compositionally biased region" description="Basic residues" evidence="1">
    <location>
        <begin position="560"/>
        <end position="573"/>
    </location>
</feature>
<feature type="compositionally biased region" description="Polar residues" evidence="1">
    <location>
        <begin position="610"/>
        <end position="622"/>
    </location>
</feature>
<feature type="compositionally biased region" description="Low complexity" evidence="1">
    <location>
        <begin position="678"/>
        <end position="702"/>
    </location>
</feature>